<dbReference type="RefSeq" id="WP_136641781.1">
    <property type="nucleotide sequence ID" value="NZ_QYRT01000012.1"/>
</dbReference>
<evidence type="ECO:0000256" key="2">
    <source>
        <dbReference type="ARBA" id="ARBA00022448"/>
    </source>
</evidence>
<gene>
    <name evidence="8" type="ORF">D4765_08090</name>
</gene>
<accession>A0A4T2C0C5</accession>
<evidence type="ECO:0000313" key="9">
    <source>
        <dbReference type="Proteomes" id="UP000306192"/>
    </source>
</evidence>
<protein>
    <recommendedName>
        <fullName evidence="4">Phosphate-binding protein</fullName>
    </recommendedName>
</protein>
<evidence type="ECO:0000259" key="7">
    <source>
        <dbReference type="Pfam" id="PF12849"/>
    </source>
</evidence>
<dbReference type="CDD" id="cd13565">
    <property type="entry name" value="PBP2_PstS"/>
    <property type="match status" value="1"/>
</dbReference>
<organism evidence="8 9">
    <name type="scientific">Subtercola vilae</name>
    <dbReference type="NCBI Taxonomy" id="2056433"/>
    <lineage>
        <taxon>Bacteria</taxon>
        <taxon>Bacillati</taxon>
        <taxon>Actinomycetota</taxon>
        <taxon>Actinomycetes</taxon>
        <taxon>Micrococcales</taxon>
        <taxon>Microbacteriaceae</taxon>
        <taxon>Subtercola</taxon>
    </lineage>
</organism>
<dbReference type="OrthoDB" id="9801510at2"/>
<dbReference type="PIRSF" id="PIRSF002756">
    <property type="entry name" value="PstS"/>
    <property type="match status" value="1"/>
</dbReference>
<proteinExistence type="inferred from homology"/>
<feature type="binding site" evidence="5">
    <location>
        <begin position="62"/>
        <end position="64"/>
    </location>
    <ligand>
        <name>phosphate</name>
        <dbReference type="ChEBI" id="CHEBI:43474"/>
    </ligand>
</feature>
<dbReference type="SUPFAM" id="SSF53850">
    <property type="entry name" value="Periplasmic binding protein-like II"/>
    <property type="match status" value="1"/>
</dbReference>
<reference evidence="8 9" key="1">
    <citation type="journal article" date="2019" name="Microorganisms">
        <title>Systematic Affiliation and Genome Analysis of Subtercola vilae DB165(T) with Particular Emphasis on Cold Adaptation of an Isolate from a High-Altitude Cold Volcano Lake.</title>
        <authorList>
            <person name="Villalobos A.S."/>
            <person name="Wiese J."/>
            <person name="Imhoff J.F."/>
            <person name="Dorador C."/>
            <person name="Keller A."/>
            <person name="Hentschel U."/>
        </authorList>
    </citation>
    <scope>NUCLEOTIDE SEQUENCE [LARGE SCALE GENOMIC DNA]</scope>
    <source>
        <strain evidence="8 9">DB165</strain>
    </source>
</reference>
<dbReference type="Pfam" id="PF12849">
    <property type="entry name" value="PBP_like_2"/>
    <property type="match status" value="1"/>
</dbReference>
<keyword evidence="2 4" id="KW-0813">Transport</keyword>
<dbReference type="PANTHER" id="PTHR42996:SF1">
    <property type="entry name" value="PHOSPHATE-BINDING PROTEIN PSTS"/>
    <property type="match status" value="1"/>
</dbReference>
<sequence length="374" mass="37235">MKFKNVAATGAVFVTVAIALSACSSSSTSGSSTSASTGAASTAVTSTPLDASLTGTITAGGSSAQANAENAWITAYKAQVAGVTVNYDKSQGSGGGVTNWLAGSYDFAGSDAPLKADQQTSSQAICGTGGALNLPVYLDGVALIYNLPGVTTLNLSTDTIAKIFSLAITTWNDPAIVADNPGVTLPATAITTVARSDGSGTTQNFTNFLSAASPTIWTNPASNAWPIKGNVSSQKGGSGVVQAVTAGSGTIGYADHSAIGTATAATVNKVAFSQEGATAAFAAAATTVPTATGDLSQKFDYSKLTGTTVYPIPLISYQIVCTTFKTAAQATLTKSFIGFVASSVGQQVAAKNAGSAPIPDEMLTKVQTALASVK</sequence>
<feature type="chain" id="PRO_5038590464" description="Phosphate-binding protein" evidence="6">
    <location>
        <begin position="20"/>
        <end position="374"/>
    </location>
</feature>
<dbReference type="InterPro" id="IPR024370">
    <property type="entry name" value="PBP_domain"/>
</dbReference>
<evidence type="ECO:0000256" key="6">
    <source>
        <dbReference type="SAM" id="SignalP"/>
    </source>
</evidence>
<evidence type="ECO:0000256" key="4">
    <source>
        <dbReference type="PIRNR" id="PIRNR002756"/>
    </source>
</evidence>
<dbReference type="InterPro" id="IPR050962">
    <property type="entry name" value="Phosphate-bind_PstS"/>
</dbReference>
<dbReference type="EMBL" id="QYRT01000012">
    <property type="protein sequence ID" value="TIH37360.1"/>
    <property type="molecule type" value="Genomic_DNA"/>
</dbReference>
<dbReference type="PROSITE" id="PS51257">
    <property type="entry name" value="PROKAR_LIPOPROTEIN"/>
    <property type="match status" value="1"/>
</dbReference>
<feature type="binding site" evidence="5">
    <location>
        <begin position="199"/>
        <end position="201"/>
    </location>
    <ligand>
        <name>phosphate</name>
        <dbReference type="ChEBI" id="CHEBI:43474"/>
    </ligand>
</feature>
<comment type="similarity">
    <text evidence="1 4">Belongs to the PstS family.</text>
</comment>
<dbReference type="PANTHER" id="PTHR42996">
    <property type="entry name" value="PHOSPHATE-BINDING PROTEIN PSTS"/>
    <property type="match status" value="1"/>
</dbReference>
<dbReference type="GO" id="GO:0043190">
    <property type="term" value="C:ATP-binding cassette (ABC) transporter complex"/>
    <property type="evidence" value="ECO:0007669"/>
    <property type="project" value="InterPro"/>
</dbReference>
<name>A0A4T2C0C5_9MICO</name>
<evidence type="ECO:0000313" key="8">
    <source>
        <dbReference type="EMBL" id="TIH37360.1"/>
    </source>
</evidence>
<keyword evidence="3 4" id="KW-0592">Phosphate transport</keyword>
<feature type="binding site" evidence="5">
    <location>
        <position position="111"/>
    </location>
    <ligand>
        <name>phosphate</name>
        <dbReference type="ChEBI" id="CHEBI:43474"/>
    </ligand>
</feature>
<keyword evidence="9" id="KW-1185">Reference proteome</keyword>
<dbReference type="Proteomes" id="UP000306192">
    <property type="component" value="Unassembled WGS sequence"/>
</dbReference>
<dbReference type="Gene3D" id="3.40.190.10">
    <property type="entry name" value="Periplasmic binding protein-like II"/>
    <property type="match status" value="2"/>
</dbReference>
<dbReference type="InterPro" id="IPR005673">
    <property type="entry name" value="ABC_phos-bd_PstS"/>
</dbReference>
<evidence type="ECO:0000256" key="1">
    <source>
        <dbReference type="ARBA" id="ARBA00008725"/>
    </source>
</evidence>
<evidence type="ECO:0000256" key="5">
    <source>
        <dbReference type="PIRSR" id="PIRSR002756-1"/>
    </source>
</evidence>
<feature type="domain" description="PBP" evidence="7">
    <location>
        <begin position="51"/>
        <end position="343"/>
    </location>
</feature>
<comment type="caution">
    <text evidence="8">The sequence shown here is derived from an EMBL/GenBank/DDBJ whole genome shotgun (WGS) entry which is preliminary data.</text>
</comment>
<dbReference type="GO" id="GO:0035435">
    <property type="term" value="P:phosphate ion transmembrane transport"/>
    <property type="evidence" value="ECO:0007669"/>
    <property type="project" value="InterPro"/>
</dbReference>
<keyword evidence="6" id="KW-0732">Signal</keyword>
<feature type="binding site" evidence="5">
    <location>
        <position position="93"/>
    </location>
    <ligand>
        <name>phosphate</name>
        <dbReference type="ChEBI" id="CHEBI:43474"/>
    </ligand>
</feature>
<dbReference type="GO" id="GO:0042301">
    <property type="term" value="F:phosphate ion binding"/>
    <property type="evidence" value="ECO:0007669"/>
    <property type="project" value="InterPro"/>
</dbReference>
<dbReference type="AlphaFoldDB" id="A0A4T2C0C5"/>
<evidence type="ECO:0000256" key="3">
    <source>
        <dbReference type="ARBA" id="ARBA00022592"/>
    </source>
</evidence>
<feature type="signal peptide" evidence="6">
    <location>
        <begin position="1"/>
        <end position="19"/>
    </location>
</feature>